<sequence>TLHASPSASETSGGGSRNVTTPQIYFTLAEAAVRLGTTKGALKKYLARHQRREGRDTVCSLGDGVRAVKVRRIWRIRFDDAERKP</sequence>
<comment type="caution">
    <text evidence="2">The sequence shown here is derived from an EMBL/GenBank/DDBJ whole genome shotgun (WGS) entry which is preliminary data.</text>
</comment>
<feature type="non-terminal residue" evidence="2">
    <location>
        <position position="1"/>
    </location>
</feature>
<evidence type="ECO:0000313" key="2">
    <source>
        <dbReference type="EMBL" id="GAH65853.1"/>
    </source>
</evidence>
<proteinExistence type="predicted"/>
<dbReference type="AlphaFoldDB" id="X1J7X1"/>
<dbReference type="EMBL" id="BARU01025389">
    <property type="protein sequence ID" value="GAH65853.1"/>
    <property type="molecule type" value="Genomic_DNA"/>
</dbReference>
<feature type="region of interest" description="Disordered" evidence="1">
    <location>
        <begin position="1"/>
        <end position="20"/>
    </location>
</feature>
<evidence type="ECO:0000256" key="1">
    <source>
        <dbReference type="SAM" id="MobiDB-lite"/>
    </source>
</evidence>
<reference evidence="2" key="1">
    <citation type="journal article" date="2014" name="Front. Microbiol.">
        <title>High frequency of phylogenetically diverse reductive dehalogenase-homologous genes in deep subseafloor sedimentary metagenomes.</title>
        <authorList>
            <person name="Kawai M."/>
            <person name="Futagami T."/>
            <person name="Toyoda A."/>
            <person name="Takaki Y."/>
            <person name="Nishi S."/>
            <person name="Hori S."/>
            <person name="Arai W."/>
            <person name="Tsubouchi T."/>
            <person name="Morono Y."/>
            <person name="Uchiyama I."/>
            <person name="Ito T."/>
            <person name="Fujiyama A."/>
            <person name="Inagaki F."/>
            <person name="Takami H."/>
        </authorList>
    </citation>
    <scope>NUCLEOTIDE SEQUENCE</scope>
    <source>
        <strain evidence="2">Expedition CK06-06</strain>
    </source>
</reference>
<organism evidence="2">
    <name type="scientific">marine sediment metagenome</name>
    <dbReference type="NCBI Taxonomy" id="412755"/>
    <lineage>
        <taxon>unclassified sequences</taxon>
        <taxon>metagenomes</taxon>
        <taxon>ecological metagenomes</taxon>
    </lineage>
</organism>
<name>X1J7X1_9ZZZZ</name>
<protein>
    <submittedName>
        <fullName evidence="2">Uncharacterized protein</fullName>
    </submittedName>
</protein>
<accession>X1J7X1</accession>
<gene>
    <name evidence="2" type="ORF">S03H2_40913</name>
</gene>